<evidence type="ECO:0000256" key="1">
    <source>
        <dbReference type="SAM" id="MobiDB-lite"/>
    </source>
</evidence>
<dbReference type="Gene3D" id="3.60.10.10">
    <property type="entry name" value="Endonuclease/exonuclease/phosphatase"/>
    <property type="match status" value="1"/>
</dbReference>
<proteinExistence type="predicted"/>
<name>A0ABR4PIP2_9HELO</name>
<dbReference type="EMBL" id="JBFCZG010000004">
    <property type="protein sequence ID" value="KAL3423164.1"/>
    <property type="molecule type" value="Genomic_DNA"/>
</dbReference>
<feature type="region of interest" description="Disordered" evidence="1">
    <location>
        <begin position="375"/>
        <end position="402"/>
    </location>
</feature>
<dbReference type="InterPro" id="IPR046985">
    <property type="entry name" value="IP5"/>
</dbReference>
<organism evidence="3 4">
    <name type="scientific">Phlyctema vagabunda</name>
    <dbReference type="NCBI Taxonomy" id="108571"/>
    <lineage>
        <taxon>Eukaryota</taxon>
        <taxon>Fungi</taxon>
        <taxon>Dikarya</taxon>
        <taxon>Ascomycota</taxon>
        <taxon>Pezizomycotina</taxon>
        <taxon>Leotiomycetes</taxon>
        <taxon>Helotiales</taxon>
        <taxon>Dermateaceae</taxon>
        <taxon>Phlyctema</taxon>
    </lineage>
</organism>
<dbReference type="SUPFAM" id="SSF56219">
    <property type="entry name" value="DNase I-like"/>
    <property type="match status" value="1"/>
</dbReference>
<feature type="compositionally biased region" description="Pro residues" evidence="1">
    <location>
        <begin position="106"/>
        <end position="118"/>
    </location>
</feature>
<dbReference type="InterPro" id="IPR000300">
    <property type="entry name" value="IPPc"/>
</dbReference>
<dbReference type="Gene3D" id="2.130.10.10">
    <property type="entry name" value="YVTN repeat-like/Quinoprotein amine dehydrogenase"/>
    <property type="match status" value="1"/>
</dbReference>
<dbReference type="Proteomes" id="UP001629113">
    <property type="component" value="Unassembled WGS sequence"/>
</dbReference>
<accession>A0ABR4PIP2</accession>
<reference evidence="3 4" key="1">
    <citation type="submission" date="2024-06" db="EMBL/GenBank/DDBJ databases">
        <title>Complete genome of Phlyctema vagabunda strain 19-DSS-EL-015.</title>
        <authorList>
            <person name="Fiorenzani C."/>
        </authorList>
    </citation>
    <scope>NUCLEOTIDE SEQUENCE [LARGE SCALE GENOMIC DNA]</scope>
    <source>
        <strain evidence="3 4">19-DSS-EL-015</strain>
    </source>
</reference>
<dbReference type="PANTHER" id="PTHR11200:SF240">
    <property type="entry name" value="INOSITOL POLYPHOSPHATE 5-PHOSPHATASE C9G1.10C-RELATED"/>
    <property type="match status" value="1"/>
</dbReference>
<feature type="compositionally biased region" description="Pro residues" evidence="1">
    <location>
        <begin position="175"/>
        <end position="184"/>
    </location>
</feature>
<sequence length="1175" mass="129929">MADSGEENMDGSSIKPVSSLRSHFEQMAKSQPSTNPTLTAPRAVSPSPVARVDHGAVLAEGLRSARGRDALAHQELLPPRTNGHASRSPSPMTKLKPALTGNSARPVPPVNVHPPKSPPKAGSLNLTMAHPSMFLNTEAAAIATPGSAPSKHFRIPSRPSTPLLEPRRSPSLPASRPPSPPPPRRSGELRRDSSFKAVPPPINRAEKPKIHSKPAGLAHNYEQSSLAPASPLPSATKAAASPFNTPPSGGSSPERGLTGPTLPPNRPIAFPKTGPALARLSQSFEPPPVHHSVVNRRKDQETNGVTRGPMSPQVTGEQRPALPSRPPASEIAKLRSPSAVSMMPPPPPRASIDKQRPAVTIKPPVEAVSFATPPKRVFSTPTTQVQTPPRPHGRSMTVDRTSDRTPVEFRTPVAPVSYADARASMDIGASITKQDTSEYPDSSQSNRRAPFFKKGPREIYTKYDTRILDVCGELVCTSGHLTRVWSLLDGEVIMSLAHTEGIRVMSVAFKAVSSLKEEGSRVWLGNNVGEIMEVDIATQSVVASSANAHTRREVIKMYRHCNEMWTLDDGGTLHLWAPDSSGSPNLANPTQSFRLPKGHTFSVLVGDELWHATGKDLRVFVPTIDGSTQFQVLQRPLCQPSAGDITSGTMISSQPDRVYFGHVDGKISIYSRHDYTCLGIVNISVYKVTALAGVGGNLWASFSTGMIYIYDTTQMPWLVRKDWHAHQDPVICLLSDPSGFCTLDRAQVVSLGQDNMVRAWDGLLQDDWIENQMQSQEAEFCDLKKIKTLVMTWNAGASTPSHLRHSDQDASFFRELFQNSGSPDILVFGFQELVDLENKKTTAKSFFKSKKKDPSEQEHMSHQYRDWRDFLTRCLDDYMPRNDLYHLLHTSSLVGLFTCIFVKAPLRDRIRSVSGTEVKRGMGGLHGNKGALILRFILDDTSMCFVNCHLAAGQTQTKDRNNDVTMILDSTLLPPERDSSVRQDTFVGGGDGSMIMDHELCILNGDLNYRIDTMGRDTVVSAVKAGNLTKLLERDQLLASKRKNPWFKLRAFHELPITFAPTYKYDVGTDKYDTSEKKRAPAWCDRILYRGRDRIKQIDYRRHEVYVSDHRPVTATFHMTIKAVSQKKRAAKWDECQQRLSEMVEMVSQEAKLDYLVNVLRFDAATSRKMIQELR</sequence>
<feature type="compositionally biased region" description="Low complexity" evidence="1">
    <location>
        <begin position="224"/>
        <end position="242"/>
    </location>
</feature>
<comment type="caution">
    <text evidence="3">The sequence shown here is derived from an EMBL/GenBank/DDBJ whole genome shotgun (WGS) entry which is preliminary data.</text>
</comment>
<protein>
    <submittedName>
        <fullName evidence="3">Inositol polyphosphate</fullName>
    </submittedName>
</protein>
<feature type="compositionally biased region" description="Polar residues" evidence="1">
    <location>
        <begin position="28"/>
        <end position="38"/>
    </location>
</feature>
<dbReference type="Pfam" id="PF22669">
    <property type="entry name" value="Exo_endo_phos2"/>
    <property type="match status" value="1"/>
</dbReference>
<gene>
    <name evidence="3" type="ORF">PVAG01_04911</name>
</gene>
<feature type="compositionally biased region" description="Low complexity" evidence="1">
    <location>
        <begin position="156"/>
        <end position="174"/>
    </location>
</feature>
<evidence type="ECO:0000313" key="4">
    <source>
        <dbReference type="Proteomes" id="UP001629113"/>
    </source>
</evidence>
<dbReference type="PANTHER" id="PTHR11200">
    <property type="entry name" value="INOSITOL 5-PHOSPHATASE"/>
    <property type="match status" value="1"/>
</dbReference>
<feature type="domain" description="Inositol polyphosphate-related phosphatase" evidence="2">
    <location>
        <begin position="784"/>
        <end position="1125"/>
    </location>
</feature>
<feature type="compositionally biased region" description="Basic and acidic residues" evidence="1">
    <location>
        <begin position="185"/>
        <end position="194"/>
    </location>
</feature>
<dbReference type="InterPro" id="IPR036322">
    <property type="entry name" value="WD40_repeat_dom_sf"/>
</dbReference>
<feature type="region of interest" description="Disordered" evidence="1">
    <location>
        <begin position="1"/>
        <end position="52"/>
    </location>
</feature>
<dbReference type="SUPFAM" id="SSF50978">
    <property type="entry name" value="WD40 repeat-like"/>
    <property type="match status" value="1"/>
</dbReference>
<dbReference type="InterPro" id="IPR015943">
    <property type="entry name" value="WD40/YVTN_repeat-like_dom_sf"/>
</dbReference>
<feature type="region of interest" description="Disordered" evidence="1">
    <location>
        <begin position="65"/>
        <end position="126"/>
    </location>
</feature>
<keyword evidence="4" id="KW-1185">Reference proteome</keyword>
<evidence type="ECO:0000313" key="3">
    <source>
        <dbReference type="EMBL" id="KAL3423164.1"/>
    </source>
</evidence>
<feature type="region of interest" description="Disordered" evidence="1">
    <location>
        <begin position="143"/>
        <end position="357"/>
    </location>
</feature>
<dbReference type="InterPro" id="IPR036691">
    <property type="entry name" value="Endo/exonu/phosph_ase_sf"/>
</dbReference>
<dbReference type="SMART" id="SM00128">
    <property type="entry name" value="IPPc"/>
    <property type="match status" value="1"/>
</dbReference>
<evidence type="ECO:0000259" key="2">
    <source>
        <dbReference type="SMART" id="SM00128"/>
    </source>
</evidence>